<organism evidence="5 6">
    <name type="scientific">Planotetraspora phitsanulokensis</name>
    <dbReference type="NCBI Taxonomy" id="575192"/>
    <lineage>
        <taxon>Bacteria</taxon>
        <taxon>Bacillati</taxon>
        <taxon>Actinomycetota</taxon>
        <taxon>Actinomycetes</taxon>
        <taxon>Streptosporangiales</taxon>
        <taxon>Streptosporangiaceae</taxon>
        <taxon>Planotetraspora</taxon>
    </lineage>
</organism>
<dbReference type="EMBL" id="BOOP01000004">
    <property type="protein sequence ID" value="GII36533.1"/>
    <property type="molecule type" value="Genomic_DNA"/>
</dbReference>
<keyword evidence="6" id="KW-1185">Reference proteome</keyword>
<dbReference type="InterPro" id="IPR018060">
    <property type="entry name" value="HTH_AraC"/>
</dbReference>
<sequence>MLESDVSLDELRSLIGRHAGRPGLAPGGLLLSAVEKPTPPTATVAEPTLAVVAQGAKRLTLGDRIHDYGAGQYLVVSVGLPVTGHHTQASRERPFLGCGLTLRPAVIASLLLEGGPAAYARAVGRGAATPRGVVVSDVSADLLDAMVRMVRLLDRPADAPVLAPMIEREIHWRLVTGEQGATVRQIGLADSRLSHIGRAVRWIRDHHAEAIRVDDLAGMSGMSASAFHRHFRAVTAMTPIQYQKRIRLQEARLLLLSTSQDVADVGFAVGYDSASQFSREYRRLFGVPPGQDVARLRRQAEVLSATPSPL</sequence>
<dbReference type="InterPro" id="IPR009057">
    <property type="entry name" value="Homeodomain-like_sf"/>
</dbReference>
<dbReference type="InterPro" id="IPR018062">
    <property type="entry name" value="HTH_AraC-typ_CS"/>
</dbReference>
<dbReference type="Proteomes" id="UP000622547">
    <property type="component" value="Unassembled WGS sequence"/>
</dbReference>
<dbReference type="PROSITE" id="PS01124">
    <property type="entry name" value="HTH_ARAC_FAMILY_2"/>
    <property type="match status" value="1"/>
</dbReference>
<keyword evidence="2" id="KW-0238">DNA-binding</keyword>
<proteinExistence type="predicted"/>
<keyword evidence="1" id="KW-0805">Transcription regulation</keyword>
<keyword evidence="3" id="KW-0804">Transcription</keyword>
<protein>
    <submittedName>
        <fullName evidence="5">AraC family transcriptional regulator</fullName>
    </submittedName>
</protein>
<dbReference type="GO" id="GO:0003700">
    <property type="term" value="F:DNA-binding transcription factor activity"/>
    <property type="evidence" value="ECO:0007669"/>
    <property type="project" value="InterPro"/>
</dbReference>
<dbReference type="PANTHER" id="PTHR43436:SF1">
    <property type="entry name" value="TRANSCRIPTIONAL REGULATORY PROTEIN"/>
    <property type="match status" value="1"/>
</dbReference>
<accession>A0A8J3U0T4</accession>
<dbReference type="Pfam" id="PF12833">
    <property type="entry name" value="HTH_18"/>
    <property type="match status" value="1"/>
</dbReference>
<evidence type="ECO:0000256" key="3">
    <source>
        <dbReference type="ARBA" id="ARBA00023163"/>
    </source>
</evidence>
<dbReference type="PANTHER" id="PTHR43436">
    <property type="entry name" value="ARAC-FAMILY TRANSCRIPTIONAL REGULATOR"/>
    <property type="match status" value="1"/>
</dbReference>
<dbReference type="SUPFAM" id="SSF46689">
    <property type="entry name" value="Homeodomain-like"/>
    <property type="match status" value="2"/>
</dbReference>
<evidence type="ECO:0000256" key="1">
    <source>
        <dbReference type="ARBA" id="ARBA00023015"/>
    </source>
</evidence>
<dbReference type="PROSITE" id="PS00041">
    <property type="entry name" value="HTH_ARAC_FAMILY_1"/>
    <property type="match status" value="1"/>
</dbReference>
<dbReference type="Gene3D" id="1.10.10.60">
    <property type="entry name" value="Homeodomain-like"/>
    <property type="match status" value="2"/>
</dbReference>
<dbReference type="SMART" id="SM00342">
    <property type="entry name" value="HTH_ARAC"/>
    <property type="match status" value="1"/>
</dbReference>
<dbReference type="InterPro" id="IPR009594">
    <property type="entry name" value="Tscrpt_reg_HTH_AraC_N"/>
</dbReference>
<evidence type="ECO:0000313" key="5">
    <source>
        <dbReference type="EMBL" id="GII36533.1"/>
    </source>
</evidence>
<reference evidence="5 6" key="1">
    <citation type="submission" date="2021-01" db="EMBL/GenBank/DDBJ databases">
        <title>Whole genome shotgun sequence of Planotetraspora phitsanulokensis NBRC 104273.</title>
        <authorList>
            <person name="Komaki H."/>
            <person name="Tamura T."/>
        </authorList>
    </citation>
    <scope>NUCLEOTIDE SEQUENCE [LARGE SCALE GENOMIC DNA]</scope>
    <source>
        <strain evidence="5 6">NBRC 104273</strain>
    </source>
</reference>
<gene>
    <name evidence="5" type="ORF">Pph01_15360</name>
</gene>
<feature type="domain" description="HTH araC/xylS-type" evidence="4">
    <location>
        <begin position="197"/>
        <end position="295"/>
    </location>
</feature>
<dbReference type="Pfam" id="PF06719">
    <property type="entry name" value="AraC_N"/>
    <property type="match status" value="1"/>
</dbReference>
<name>A0A8J3U0T4_9ACTN</name>
<dbReference type="AlphaFoldDB" id="A0A8J3U0T4"/>
<comment type="caution">
    <text evidence="5">The sequence shown here is derived from an EMBL/GenBank/DDBJ whole genome shotgun (WGS) entry which is preliminary data.</text>
</comment>
<dbReference type="GO" id="GO:0043565">
    <property type="term" value="F:sequence-specific DNA binding"/>
    <property type="evidence" value="ECO:0007669"/>
    <property type="project" value="InterPro"/>
</dbReference>
<evidence type="ECO:0000256" key="2">
    <source>
        <dbReference type="ARBA" id="ARBA00023125"/>
    </source>
</evidence>
<evidence type="ECO:0000313" key="6">
    <source>
        <dbReference type="Proteomes" id="UP000622547"/>
    </source>
</evidence>
<evidence type="ECO:0000259" key="4">
    <source>
        <dbReference type="PROSITE" id="PS01124"/>
    </source>
</evidence>